<accession>A0A382FBW0</accession>
<gene>
    <name evidence="2" type="ORF">METZ01_LOCUS213029</name>
</gene>
<comment type="cofactor">
    <cofactor evidence="1">
        <name>pyruvate</name>
        <dbReference type="ChEBI" id="CHEBI:15361"/>
    </cofactor>
</comment>
<dbReference type="GO" id="GO:0008295">
    <property type="term" value="P:spermidine biosynthetic process"/>
    <property type="evidence" value="ECO:0007669"/>
    <property type="project" value="InterPro"/>
</dbReference>
<sequence>MAPDIFRQRMVIEGILTRPFAGEKMTSYCEEITKALNMTPVTSPMCNYDSNYGWCAYMHWKESGIHIYSWEKRVPPFFSIDIYTCKFFLEEDVVEFTEKFFGHELINLTWNN</sequence>
<dbReference type="Gene3D" id="3.60.90.10">
    <property type="entry name" value="S-adenosylmethionine decarboxylase"/>
    <property type="match status" value="1"/>
</dbReference>
<dbReference type="GO" id="GO:0004014">
    <property type="term" value="F:adenosylmethionine decarboxylase activity"/>
    <property type="evidence" value="ECO:0007669"/>
    <property type="project" value="InterPro"/>
</dbReference>
<proteinExistence type="predicted"/>
<evidence type="ECO:0000256" key="1">
    <source>
        <dbReference type="ARBA" id="ARBA00001928"/>
    </source>
</evidence>
<protein>
    <recommendedName>
        <fullName evidence="3">PABS domain-containing protein</fullName>
    </recommendedName>
</protein>
<dbReference type="EMBL" id="UINC01048981">
    <property type="protein sequence ID" value="SVB60175.1"/>
    <property type="molecule type" value="Genomic_DNA"/>
</dbReference>
<organism evidence="2">
    <name type="scientific">marine metagenome</name>
    <dbReference type="NCBI Taxonomy" id="408172"/>
    <lineage>
        <taxon>unclassified sequences</taxon>
        <taxon>metagenomes</taxon>
        <taxon>ecological metagenomes</taxon>
    </lineage>
</organism>
<dbReference type="Pfam" id="PF02675">
    <property type="entry name" value="AdoMet_dc"/>
    <property type="match status" value="1"/>
</dbReference>
<evidence type="ECO:0008006" key="3">
    <source>
        <dbReference type="Google" id="ProtNLM"/>
    </source>
</evidence>
<evidence type="ECO:0000313" key="2">
    <source>
        <dbReference type="EMBL" id="SVB60175.1"/>
    </source>
</evidence>
<name>A0A382FBW0_9ZZZZ</name>
<dbReference type="AlphaFoldDB" id="A0A382FBW0"/>
<reference evidence="2" key="1">
    <citation type="submission" date="2018-05" db="EMBL/GenBank/DDBJ databases">
        <authorList>
            <person name="Lanie J.A."/>
            <person name="Ng W.-L."/>
            <person name="Kazmierczak K.M."/>
            <person name="Andrzejewski T.M."/>
            <person name="Davidsen T.M."/>
            <person name="Wayne K.J."/>
            <person name="Tettelin H."/>
            <person name="Glass J.I."/>
            <person name="Rusch D."/>
            <person name="Podicherti R."/>
            <person name="Tsui H.-C.T."/>
            <person name="Winkler M.E."/>
        </authorList>
    </citation>
    <scope>NUCLEOTIDE SEQUENCE</scope>
</reference>
<dbReference type="InterPro" id="IPR003826">
    <property type="entry name" value="AdoMetDC_fam_prok"/>
</dbReference>